<keyword evidence="3" id="KW-1185">Reference proteome</keyword>
<dbReference type="EMBL" id="SSTM01000002">
    <property type="protein sequence ID" value="TJW11497.1"/>
    <property type="molecule type" value="Genomic_DNA"/>
</dbReference>
<protein>
    <recommendedName>
        <fullName evidence="4">ABC transporter permease</fullName>
    </recommendedName>
</protein>
<accession>A0A4T9TFA5</accession>
<sequence length="265" mass="27732">MSSPLFRRSLRSLAVAVAAIAAVMAVYIGMVVYLYDPEVNESLQLMQEAMPELFAAFGMANPSATLCDFLLNYLYGFMFTCLFVLLAAYMAQRLAVGPAKDGSLAWLLASPCSRPRLAVTLIAAQVAVVLLTVFLLWASEAAFCEALFPGELDQVALARANLGLVALGLFAASLCFASGFAFQRPSVALWAGAGACILFLLMGLAGTVGEGLEWVANLSPFSLYDAYGLAAGEADAAAGSVDLLGASTALFAAGAAAFCRRDFSL</sequence>
<evidence type="ECO:0008006" key="4">
    <source>
        <dbReference type="Google" id="ProtNLM"/>
    </source>
</evidence>
<dbReference type="RefSeq" id="WP_136845617.1">
    <property type="nucleotide sequence ID" value="NZ_CANSOV010000056.1"/>
</dbReference>
<feature type="transmembrane region" description="Helical" evidence="1">
    <location>
        <begin position="12"/>
        <end position="35"/>
    </location>
</feature>
<feature type="transmembrane region" description="Helical" evidence="1">
    <location>
        <begin position="158"/>
        <end position="182"/>
    </location>
</feature>
<dbReference type="AlphaFoldDB" id="A0A4T9TFA5"/>
<comment type="caution">
    <text evidence="2">The sequence shown here is derived from an EMBL/GenBank/DDBJ whole genome shotgun (WGS) entry which is preliminary data.</text>
</comment>
<feature type="transmembrane region" description="Helical" evidence="1">
    <location>
        <begin position="236"/>
        <end position="259"/>
    </location>
</feature>
<keyword evidence="1" id="KW-0812">Transmembrane</keyword>
<name>A0A4T9TFA5_9ACTN</name>
<reference evidence="2 3" key="1">
    <citation type="submission" date="2019-04" db="EMBL/GenBank/DDBJ databases">
        <title>Microbes associate with the intestines of laboratory mice.</title>
        <authorList>
            <person name="Navarre W."/>
            <person name="Wong E."/>
            <person name="Huang K.C."/>
            <person name="Tropini C."/>
            <person name="Ng K."/>
            <person name="Yu B."/>
        </authorList>
    </citation>
    <scope>NUCLEOTIDE SEQUENCE [LARGE SCALE GENOMIC DNA]</scope>
    <source>
        <strain evidence="2 3">NM48_B13</strain>
    </source>
</reference>
<feature type="transmembrane region" description="Helical" evidence="1">
    <location>
        <begin position="189"/>
        <end position="216"/>
    </location>
</feature>
<dbReference type="OrthoDB" id="66636at2"/>
<evidence type="ECO:0000313" key="3">
    <source>
        <dbReference type="Proteomes" id="UP000309454"/>
    </source>
</evidence>
<organism evidence="2 3">
    <name type="scientific">Parvibacter caecicola</name>
    <dbReference type="NCBI Taxonomy" id="747645"/>
    <lineage>
        <taxon>Bacteria</taxon>
        <taxon>Bacillati</taxon>
        <taxon>Actinomycetota</taxon>
        <taxon>Coriobacteriia</taxon>
        <taxon>Coriobacteriales</taxon>
        <taxon>Coriobacteriaceae</taxon>
        <taxon>Parvibacter</taxon>
    </lineage>
</organism>
<gene>
    <name evidence="2" type="ORF">E5982_04670</name>
</gene>
<evidence type="ECO:0000313" key="2">
    <source>
        <dbReference type="EMBL" id="TJW11497.1"/>
    </source>
</evidence>
<feature type="transmembrane region" description="Helical" evidence="1">
    <location>
        <begin position="73"/>
        <end position="96"/>
    </location>
</feature>
<proteinExistence type="predicted"/>
<evidence type="ECO:0000256" key="1">
    <source>
        <dbReference type="SAM" id="Phobius"/>
    </source>
</evidence>
<feature type="transmembrane region" description="Helical" evidence="1">
    <location>
        <begin position="117"/>
        <end position="138"/>
    </location>
</feature>
<keyword evidence="1" id="KW-1133">Transmembrane helix</keyword>
<keyword evidence="1" id="KW-0472">Membrane</keyword>
<dbReference type="Proteomes" id="UP000309454">
    <property type="component" value="Unassembled WGS sequence"/>
</dbReference>